<sequence>MPDPRIPLEPERMYHIWTHATGNENLFRSKENYRYFLEKYSKYIYPIGDTFAYCLMPNHLHLMIRFRRQEELKKTGPLQRLQTLEGINLPTLFSRQFSNLFNAYSQAYNKMFNRKGNLFITRFHRKLIDSDNYFTALIAYIHNNPVHHGFVKDPSDWPHSSSHTYLKTKPTKLAKKEGLSWFGGTDAFLSLHREMKKRDVILQFED</sequence>
<gene>
    <name evidence="2" type="ORF">CA2015_0793</name>
</gene>
<feature type="domain" description="Transposase IS200-like" evidence="1">
    <location>
        <begin position="9"/>
        <end position="144"/>
    </location>
</feature>
<keyword evidence="3" id="KW-1185">Reference proteome</keyword>
<dbReference type="InterPro" id="IPR002686">
    <property type="entry name" value="Transposase_17"/>
</dbReference>
<dbReference type="KEGG" id="camu:CA2015_0793"/>
<dbReference type="SMART" id="SM01321">
    <property type="entry name" value="Y1_Tnp"/>
    <property type="match status" value="1"/>
</dbReference>
<evidence type="ECO:0000259" key="1">
    <source>
        <dbReference type="SMART" id="SM01321"/>
    </source>
</evidence>
<dbReference type="PANTHER" id="PTHR34322">
    <property type="entry name" value="TRANSPOSASE, Y1_TNP DOMAIN-CONTAINING"/>
    <property type="match status" value="1"/>
</dbReference>
<dbReference type="AlphaFoldDB" id="A0A0H4PPQ6"/>
<dbReference type="PANTHER" id="PTHR34322:SF2">
    <property type="entry name" value="TRANSPOSASE IS200-LIKE DOMAIN-CONTAINING PROTEIN"/>
    <property type="match status" value="1"/>
</dbReference>
<dbReference type="InterPro" id="IPR036515">
    <property type="entry name" value="Transposase_17_sf"/>
</dbReference>
<organism evidence="2 3">
    <name type="scientific">Cyclobacterium amurskyense</name>
    <dbReference type="NCBI Taxonomy" id="320787"/>
    <lineage>
        <taxon>Bacteria</taxon>
        <taxon>Pseudomonadati</taxon>
        <taxon>Bacteroidota</taxon>
        <taxon>Cytophagia</taxon>
        <taxon>Cytophagales</taxon>
        <taxon>Cyclobacteriaceae</taxon>
        <taxon>Cyclobacterium</taxon>
    </lineage>
</organism>
<dbReference type="STRING" id="320787.CA2015_0793"/>
<protein>
    <submittedName>
        <fullName evidence="2">Transposase</fullName>
    </submittedName>
</protein>
<dbReference type="SUPFAM" id="SSF143422">
    <property type="entry name" value="Transposase IS200-like"/>
    <property type="match status" value="1"/>
</dbReference>
<dbReference type="Proteomes" id="UP000036520">
    <property type="component" value="Chromosome"/>
</dbReference>
<dbReference type="EMBL" id="CP012040">
    <property type="protein sequence ID" value="AKP50252.1"/>
    <property type="molecule type" value="Genomic_DNA"/>
</dbReference>
<dbReference type="GO" id="GO:0003677">
    <property type="term" value="F:DNA binding"/>
    <property type="evidence" value="ECO:0007669"/>
    <property type="project" value="InterPro"/>
</dbReference>
<dbReference type="Gene3D" id="3.30.70.1290">
    <property type="entry name" value="Transposase IS200-like"/>
    <property type="match status" value="1"/>
</dbReference>
<reference evidence="2 3" key="1">
    <citation type="submission" date="2015-07" db="EMBL/GenBank/DDBJ databases">
        <authorList>
            <person name="Kim K.M."/>
        </authorList>
    </citation>
    <scope>NUCLEOTIDE SEQUENCE [LARGE SCALE GENOMIC DNA]</scope>
    <source>
        <strain evidence="2 3">KCTC 12363</strain>
    </source>
</reference>
<dbReference type="GO" id="GO:0004803">
    <property type="term" value="F:transposase activity"/>
    <property type="evidence" value="ECO:0007669"/>
    <property type="project" value="InterPro"/>
</dbReference>
<proteinExistence type="predicted"/>
<dbReference type="OrthoDB" id="9788881at2"/>
<name>A0A0H4PPQ6_9BACT</name>
<accession>A0A0H4PPQ6</accession>
<evidence type="ECO:0000313" key="3">
    <source>
        <dbReference type="Proteomes" id="UP000036520"/>
    </source>
</evidence>
<dbReference type="GO" id="GO:0006313">
    <property type="term" value="P:DNA transposition"/>
    <property type="evidence" value="ECO:0007669"/>
    <property type="project" value="InterPro"/>
</dbReference>
<dbReference type="RefSeq" id="WP_048640712.1">
    <property type="nucleotide sequence ID" value="NZ_CP012040.1"/>
</dbReference>
<evidence type="ECO:0000313" key="2">
    <source>
        <dbReference type="EMBL" id="AKP50252.1"/>
    </source>
</evidence>